<dbReference type="RefSeq" id="WP_413267916.1">
    <property type="nucleotide sequence ID" value="NZ_JBHFNR010000286.1"/>
</dbReference>
<keyword evidence="2" id="KW-1185">Reference proteome</keyword>
<evidence type="ECO:0000313" key="1">
    <source>
        <dbReference type="EMBL" id="MFB2898316.1"/>
    </source>
</evidence>
<organism evidence="1 2">
    <name type="scientific">Floridaenema flaviceps BLCC-F50</name>
    <dbReference type="NCBI Taxonomy" id="3153642"/>
    <lineage>
        <taxon>Bacteria</taxon>
        <taxon>Bacillati</taxon>
        <taxon>Cyanobacteriota</taxon>
        <taxon>Cyanophyceae</taxon>
        <taxon>Oscillatoriophycideae</taxon>
        <taxon>Aerosakkonematales</taxon>
        <taxon>Aerosakkonemataceae</taxon>
        <taxon>Floridanema</taxon>
        <taxon>Floridanema flaviceps</taxon>
    </lineage>
</organism>
<evidence type="ECO:0000313" key="2">
    <source>
        <dbReference type="Proteomes" id="UP001576784"/>
    </source>
</evidence>
<reference evidence="1 2" key="1">
    <citation type="submission" date="2024-09" db="EMBL/GenBank/DDBJ databases">
        <title>Floridaenema gen nov. (Aerosakkonemataceae, Aerosakkonematales ord. nov., Cyanobacteria) from benthic tropical and subtropical fresh waters, with the description of four new species.</title>
        <authorList>
            <person name="Moretto J.A."/>
            <person name="Berthold D.E."/>
            <person name="Lefler F.W."/>
            <person name="Huang I.-S."/>
            <person name="Laughinghouse H. IV."/>
        </authorList>
    </citation>
    <scope>NUCLEOTIDE SEQUENCE [LARGE SCALE GENOMIC DNA]</scope>
    <source>
        <strain evidence="1 2">BLCC-F50</strain>
    </source>
</reference>
<sequence>MLTFKCQQKVTPIRDHTEFLNGYAPEDEGLYDDYPLHIDISKNSCGVGILPAERDSLLERSNKKLGWELPTHD</sequence>
<name>A0ABV4Y2U5_9CYAN</name>
<dbReference type="EMBL" id="JBHFNR010000286">
    <property type="protein sequence ID" value="MFB2898316.1"/>
    <property type="molecule type" value="Genomic_DNA"/>
</dbReference>
<protein>
    <submittedName>
        <fullName evidence="1">Uncharacterized protein</fullName>
    </submittedName>
</protein>
<gene>
    <name evidence="1" type="ORF">ACE1CI_35820</name>
</gene>
<accession>A0ABV4Y2U5</accession>
<comment type="caution">
    <text evidence="1">The sequence shown here is derived from an EMBL/GenBank/DDBJ whole genome shotgun (WGS) entry which is preliminary data.</text>
</comment>
<proteinExistence type="predicted"/>
<dbReference type="Proteomes" id="UP001576784">
    <property type="component" value="Unassembled WGS sequence"/>
</dbReference>